<accession>A0ABV2RF59</accession>
<evidence type="ECO:0008006" key="3">
    <source>
        <dbReference type="Google" id="ProtNLM"/>
    </source>
</evidence>
<evidence type="ECO:0000313" key="1">
    <source>
        <dbReference type="EMBL" id="MET4685221.1"/>
    </source>
</evidence>
<comment type="caution">
    <text evidence="1">The sequence shown here is derived from an EMBL/GenBank/DDBJ whole genome shotgun (WGS) entry which is preliminary data.</text>
</comment>
<dbReference type="PROSITE" id="PS51257">
    <property type="entry name" value="PROKAR_LIPOPROTEIN"/>
    <property type="match status" value="1"/>
</dbReference>
<protein>
    <recommendedName>
        <fullName evidence="3">Lipoprotein</fullName>
    </recommendedName>
</protein>
<proteinExistence type="predicted"/>
<keyword evidence="2" id="KW-1185">Reference proteome</keyword>
<organism evidence="1 2">
    <name type="scientific">Brevundimonas faecalis</name>
    <dbReference type="NCBI Taxonomy" id="947378"/>
    <lineage>
        <taxon>Bacteria</taxon>
        <taxon>Pseudomonadati</taxon>
        <taxon>Pseudomonadota</taxon>
        <taxon>Alphaproteobacteria</taxon>
        <taxon>Caulobacterales</taxon>
        <taxon>Caulobacteraceae</taxon>
        <taxon>Brevundimonas</taxon>
    </lineage>
</organism>
<dbReference type="EMBL" id="JBEPTF010000005">
    <property type="protein sequence ID" value="MET4685221.1"/>
    <property type="molecule type" value="Genomic_DNA"/>
</dbReference>
<sequence length="91" mass="9902">MDRPRQTEMHARRLKVLAASLCSLLVSGCYSCSLNGGWEGQVNPFCAKDDSLVGAQFSLEKPNDIQAHPLHRARPVTDVGGMVLDDRVPPA</sequence>
<dbReference type="RefSeq" id="WP_354090185.1">
    <property type="nucleotide sequence ID" value="NZ_JBEPTF010000005.1"/>
</dbReference>
<evidence type="ECO:0000313" key="2">
    <source>
        <dbReference type="Proteomes" id="UP001549313"/>
    </source>
</evidence>
<name>A0ABV2RF59_9CAUL</name>
<gene>
    <name evidence="1" type="ORF">ABIE19_003172</name>
</gene>
<reference evidence="1 2" key="1">
    <citation type="submission" date="2024-06" db="EMBL/GenBank/DDBJ databases">
        <title>Sorghum-associated microbial communities from plants grown in Nebraska, USA.</title>
        <authorList>
            <person name="Schachtman D."/>
        </authorList>
    </citation>
    <scope>NUCLEOTIDE SEQUENCE [LARGE SCALE GENOMIC DNA]</scope>
    <source>
        <strain evidence="1 2">2814</strain>
    </source>
</reference>
<dbReference type="Proteomes" id="UP001549313">
    <property type="component" value="Unassembled WGS sequence"/>
</dbReference>